<dbReference type="RefSeq" id="XP_018271463.1">
    <property type="nucleotide sequence ID" value="XM_018414316.1"/>
</dbReference>
<dbReference type="EMBL" id="KQ474078">
    <property type="protein sequence ID" value="KPV75414.1"/>
    <property type="molecule type" value="Genomic_DNA"/>
</dbReference>
<feature type="domain" description="GST N-terminal" evidence="1">
    <location>
        <begin position="5"/>
        <end position="95"/>
    </location>
</feature>
<proteinExistence type="predicted"/>
<dbReference type="SUPFAM" id="SSF52833">
    <property type="entry name" value="Thioredoxin-like"/>
    <property type="match status" value="1"/>
</dbReference>
<reference evidence="2 3" key="1">
    <citation type="journal article" date="2015" name="Front. Microbiol.">
        <title>Genome sequence of the plant growth promoting endophytic yeast Rhodotorula graminis WP1.</title>
        <authorList>
            <person name="Firrincieli A."/>
            <person name="Otillar R."/>
            <person name="Salamov A."/>
            <person name="Schmutz J."/>
            <person name="Khan Z."/>
            <person name="Redman R.S."/>
            <person name="Fleck N.D."/>
            <person name="Lindquist E."/>
            <person name="Grigoriev I.V."/>
            <person name="Doty S.L."/>
        </authorList>
    </citation>
    <scope>NUCLEOTIDE SEQUENCE [LARGE SCALE GENOMIC DNA]</scope>
    <source>
        <strain evidence="2 3">WP1</strain>
    </source>
</reference>
<name>A0A194S4H0_RHOGW</name>
<organism evidence="2 3">
    <name type="scientific">Rhodotorula graminis (strain WP1)</name>
    <dbReference type="NCBI Taxonomy" id="578459"/>
    <lineage>
        <taxon>Eukaryota</taxon>
        <taxon>Fungi</taxon>
        <taxon>Dikarya</taxon>
        <taxon>Basidiomycota</taxon>
        <taxon>Pucciniomycotina</taxon>
        <taxon>Microbotryomycetes</taxon>
        <taxon>Sporidiobolales</taxon>
        <taxon>Sporidiobolaceae</taxon>
        <taxon>Rhodotorula</taxon>
    </lineage>
</organism>
<evidence type="ECO:0000259" key="1">
    <source>
        <dbReference type="PROSITE" id="PS50404"/>
    </source>
</evidence>
<dbReference type="Pfam" id="PF13417">
    <property type="entry name" value="GST_N_3"/>
    <property type="match status" value="1"/>
</dbReference>
<dbReference type="GeneID" id="28974764"/>
<dbReference type="Proteomes" id="UP000053890">
    <property type="component" value="Unassembled WGS sequence"/>
</dbReference>
<gene>
    <name evidence="2" type="ORF">RHOBADRAFT_43920</name>
</gene>
<sequence>MAALPSLRLYTSNASPYCLKVMLLAHELGLASHLDLDYSVKAFPTTTHTPHSHLVPHGKIPALVVSSPGPPARESVLYGSENICAYLDELAGGKALPPHGSLERFEALTTESLASAIKDAALSLRSERLERPKELVWQDWVTGQLSKVTRSVPVLARRRLPDPAAEVLGLDGIAAAVALWYVDRRAADSNWRDLDGGKDLEQWLERVKARPSWSATPFVK</sequence>
<dbReference type="OrthoDB" id="4951845at2759"/>
<accession>A0A194S4H0</accession>
<dbReference type="AlphaFoldDB" id="A0A194S4H0"/>
<keyword evidence="3" id="KW-1185">Reference proteome</keyword>
<dbReference type="InterPro" id="IPR036249">
    <property type="entry name" value="Thioredoxin-like_sf"/>
</dbReference>
<evidence type="ECO:0000313" key="2">
    <source>
        <dbReference type="EMBL" id="KPV75414.1"/>
    </source>
</evidence>
<dbReference type="Gene3D" id="1.20.1050.10">
    <property type="match status" value="1"/>
</dbReference>
<dbReference type="Gene3D" id="3.40.30.10">
    <property type="entry name" value="Glutaredoxin"/>
    <property type="match status" value="1"/>
</dbReference>
<dbReference type="STRING" id="578459.A0A194S4H0"/>
<dbReference type="PROSITE" id="PS50404">
    <property type="entry name" value="GST_NTER"/>
    <property type="match status" value="1"/>
</dbReference>
<dbReference type="InterPro" id="IPR004045">
    <property type="entry name" value="Glutathione_S-Trfase_N"/>
</dbReference>
<protein>
    <recommendedName>
        <fullName evidence="1">GST N-terminal domain-containing protein</fullName>
    </recommendedName>
</protein>
<dbReference type="SUPFAM" id="SSF47616">
    <property type="entry name" value="GST C-terminal domain-like"/>
    <property type="match status" value="1"/>
</dbReference>
<dbReference type="OMA" id="SRVICRY"/>
<dbReference type="InterPro" id="IPR036282">
    <property type="entry name" value="Glutathione-S-Trfase_C_sf"/>
</dbReference>
<evidence type="ECO:0000313" key="3">
    <source>
        <dbReference type="Proteomes" id="UP000053890"/>
    </source>
</evidence>
<dbReference type="CDD" id="cd03205">
    <property type="entry name" value="GST_C_6"/>
    <property type="match status" value="1"/>
</dbReference>